<dbReference type="AlphaFoldDB" id="A0AAN6X990"/>
<dbReference type="EMBL" id="MU864063">
    <property type="protein sequence ID" value="KAK4194417.1"/>
    <property type="molecule type" value="Genomic_DNA"/>
</dbReference>
<evidence type="ECO:0000313" key="2">
    <source>
        <dbReference type="EMBL" id="KAK4194417.1"/>
    </source>
</evidence>
<comment type="caution">
    <text evidence="2">The sequence shown here is derived from an EMBL/GenBank/DDBJ whole genome shotgun (WGS) entry which is preliminary data.</text>
</comment>
<evidence type="ECO:0000313" key="3">
    <source>
        <dbReference type="Proteomes" id="UP001303160"/>
    </source>
</evidence>
<organism evidence="2 3">
    <name type="scientific">Triangularia verruculosa</name>
    <dbReference type="NCBI Taxonomy" id="2587418"/>
    <lineage>
        <taxon>Eukaryota</taxon>
        <taxon>Fungi</taxon>
        <taxon>Dikarya</taxon>
        <taxon>Ascomycota</taxon>
        <taxon>Pezizomycotina</taxon>
        <taxon>Sordariomycetes</taxon>
        <taxon>Sordariomycetidae</taxon>
        <taxon>Sordariales</taxon>
        <taxon>Podosporaceae</taxon>
        <taxon>Triangularia</taxon>
    </lineage>
</organism>
<dbReference type="Proteomes" id="UP001303160">
    <property type="component" value="Unassembled WGS sequence"/>
</dbReference>
<feature type="region of interest" description="Disordered" evidence="1">
    <location>
        <begin position="390"/>
        <end position="415"/>
    </location>
</feature>
<reference evidence="2" key="2">
    <citation type="submission" date="2023-05" db="EMBL/GenBank/DDBJ databases">
        <authorList>
            <consortium name="Lawrence Berkeley National Laboratory"/>
            <person name="Steindorff A."/>
            <person name="Hensen N."/>
            <person name="Bonometti L."/>
            <person name="Westerberg I."/>
            <person name="Brannstrom I.O."/>
            <person name="Guillou S."/>
            <person name="Cros-Aarteil S."/>
            <person name="Calhoun S."/>
            <person name="Haridas S."/>
            <person name="Kuo A."/>
            <person name="Mondo S."/>
            <person name="Pangilinan J."/>
            <person name="Riley R."/>
            <person name="Labutti K."/>
            <person name="Andreopoulos B."/>
            <person name="Lipzen A."/>
            <person name="Chen C."/>
            <person name="Yanf M."/>
            <person name="Daum C."/>
            <person name="Ng V."/>
            <person name="Clum A."/>
            <person name="Ohm R."/>
            <person name="Martin F."/>
            <person name="Silar P."/>
            <person name="Natvig D."/>
            <person name="Lalanne C."/>
            <person name="Gautier V."/>
            <person name="Ament-Velasquez S.L."/>
            <person name="Kruys A."/>
            <person name="Hutchinson M.I."/>
            <person name="Powell A.J."/>
            <person name="Barry K."/>
            <person name="Miller A.N."/>
            <person name="Grigoriev I.V."/>
            <person name="Debuchy R."/>
            <person name="Gladieux P."/>
            <person name="Thoren M.H."/>
            <person name="Johannesson H."/>
        </authorList>
    </citation>
    <scope>NUCLEOTIDE SEQUENCE</scope>
    <source>
        <strain evidence="2">CBS 315.58</strain>
    </source>
</reference>
<feature type="region of interest" description="Disordered" evidence="1">
    <location>
        <begin position="1"/>
        <end position="54"/>
    </location>
</feature>
<reference evidence="2" key="1">
    <citation type="journal article" date="2023" name="Mol. Phylogenet. Evol.">
        <title>Genome-scale phylogeny and comparative genomics of the fungal order Sordariales.</title>
        <authorList>
            <person name="Hensen N."/>
            <person name="Bonometti L."/>
            <person name="Westerberg I."/>
            <person name="Brannstrom I.O."/>
            <person name="Guillou S."/>
            <person name="Cros-Aarteil S."/>
            <person name="Calhoun S."/>
            <person name="Haridas S."/>
            <person name="Kuo A."/>
            <person name="Mondo S."/>
            <person name="Pangilinan J."/>
            <person name="Riley R."/>
            <person name="LaButti K."/>
            <person name="Andreopoulos B."/>
            <person name="Lipzen A."/>
            <person name="Chen C."/>
            <person name="Yan M."/>
            <person name="Daum C."/>
            <person name="Ng V."/>
            <person name="Clum A."/>
            <person name="Steindorff A."/>
            <person name="Ohm R.A."/>
            <person name="Martin F."/>
            <person name="Silar P."/>
            <person name="Natvig D.O."/>
            <person name="Lalanne C."/>
            <person name="Gautier V."/>
            <person name="Ament-Velasquez S.L."/>
            <person name="Kruys A."/>
            <person name="Hutchinson M.I."/>
            <person name="Powell A.J."/>
            <person name="Barry K."/>
            <person name="Miller A.N."/>
            <person name="Grigoriev I.V."/>
            <person name="Debuchy R."/>
            <person name="Gladieux P."/>
            <person name="Hiltunen Thoren M."/>
            <person name="Johannesson H."/>
        </authorList>
    </citation>
    <scope>NUCLEOTIDE SEQUENCE</scope>
    <source>
        <strain evidence="2">CBS 315.58</strain>
    </source>
</reference>
<proteinExistence type="predicted"/>
<name>A0AAN6X990_9PEZI</name>
<gene>
    <name evidence="2" type="ORF">QBC40DRAFT_302136</name>
</gene>
<protein>
    <submittedName>
        <fullName evidence="2">Uncharacterized protein</fullName>
    </submittedName>
</protein>
<feature type="region of interest" description="Disordered" evidence="1">
    <location>
        <begin position="190"/>
        <end position="218"/>
    </location>
</feature>
<sequence>MLAPYSQGEEPEETPGKQIKRPKRCGDAQSNAPSHARPQKEELGRISDPFNKTPLPQPGCFTATLLGMWTVFPRAQRVLLSPIFLSAGTRELEASKQQQRRGQLNIVSNPSSGRYQRSRRFRMLCNDGRREEHSHISRNSQVSRPRLINARPPVSVRDGYTRVIYIEFTPSPRHGWPRQQIRTFGKPRFLSRSVGKTGKSNGAGKPSQGSTPTDRSALADSCRAGFDHAAENFSKPSMPPISPPVLGAQRRPTFLPRESAEGRAAAVRWSCARLNSLAVYILRYHIYSGCHYLQCQRSLDHQPWGISAVLSIRRLLPTQDDAAVWLPNGIPTVFSHPNQQCNDTTAAGHLSLWVGAGSGSTRTIGAADRDNRPYEGSDRPCTVMRARDEKIGGSGKIPIHPWTSTHGARTGHHMQ</sequence>
<accession>A0AAN6X990</accession>
<feature type="compositionally biased region" description="Polar residues" evidence="1">
    <location>
        <begin position="95"/>
        <end position="115"/>
    </location>
</feature>
<evidence type="ECO:0000256" key="1">
    <source>
        <dbReference type="SAM" id="MobiDB-lite"/>
    </source>
</evidence>
<feature type="region of interest" description="Disordered" evidence="1">
    <location>
        <begin position="95"/>
        <end position="118"/>
    </location>
</feature>
<keyword evidence="3" id="KW-1185">Reference proteome</keyword>